<dbReference type="PANTHER" id="PTHR43467">
    <property type="entry name" value="COBALT-PRECORRIN-2 C(20)-METHYLTRANSFERASE"/>
    <property type="match status" value="1"/>
</dbReference>
<dbReference type="Proteomes" id="UP000576225">
    <property type="component" value="Unassembled WGS sequence"/>
</dbReference>
<keyword evidence="4 10" id="KW-0489">Methyltransferase</keyword>
<evidence type="ECO:0000259" key="8">
    <source>
        <dbReference type="Pfam" id="PF00590"/>
    </source>
</evidence>
<dbReference type="InterPro" id="IPR012382">
    <property type="entry name" value="CobI/CbiL"/>
</dbReference>
<feature type="domain" description="Tetrapyrrole methylase" evidence="8">
    <location>
        <begin position="4"/>
        <end position="211"/>
    </location>
</feature>
<reference evidence="9 12" key="2">
    <citation type="submission" date="2020-04" db="EMBL/GenBank/DDBJ databases">
        <authorList>
            <person name="Hitch T.C.A."/>
            <person name="Wylensek D."/>
            <person name="Clavel T."/>
        </authorList>
    </citation>
    <scope>NUCLEOTIDE SEQUENCE [LARGE SCALE GENOMIC DNA]</scope>
    <source>
        <strain evidence="9 12">COR2-253-APC-1A</strain>
    </source>
</reference>
<comment type="caution">
    <text evidence="10">The sequence shown here is derived from an EMBL/GenBank/DDBJ whole genome shotgun (WGS) entry which is preliminary data.</text>
</comment>
<dbReference type="PANTHER" id="PTHR43467:SF2">
    <property type="entry name" value="COBALT-PRECORRIN-2 C(20)-METHYLTRANSFERASE"/>
    <property type="match status" value="1"/>
</dbReference>
<comment type="similarity">
    <text evidence="2 7">Belongs to the precorrin methyltransferase family.</text>
</comment>
<dbReference type="UniPathway" id="UPA00148"/>
<dbReference type="AlphaFoldDB" id="A0A2U1AFF9"/>
<dbReference type="Pfam" id="PF00590">
    <property type="entry name" value="TP_methylase"/>
    <property type="match status" value="1"/>
</dbReference>
<keyword evidence="11" id="KW-1185">Reference proteome</keyword>
<dbReference type="CDD" id="cd11645">
    <property type="entry name" value="Precorrin_2_C20_MT"/>
    <property type="match status" value="1"/>
</dbReference>
<dbReference type="Gene3D" id="3.40.1010.10">
    <property type="entry name" value="Cobalt-precorrin-4 Transmethylase, Domain 1"/>
    <property type="match status" value="1"/>
</dbReference>
<dbReference type="EMBL" id="JABAEW010000014">
    <property type="protein sequence ID" value="NMD86782.1"/>
    <property type="molecule type" value="Genomic_DNA"/>
</dbReference>
<dbReference type="InterPro" id="IPR035996">
    <property type="entry name" value="4pyrrol_Methylase_sf"/>
</dbReference>
<dbReference type="InterPro" id="IPR006364">
    <property type="entry name" value="CobI/CbiL/CobIJ_dom"/>
</dbReference>
<dbReference type="EMBL" id="QEKH01000044">
    <property type="protein sequence ID" value="PVY35129.1"/>
    <property type="molecule type" value="Genomic_DNA"/>
</dbReference>
<sequence>MAGKFYGIGLGPGDPGLVTLKAADALRSVKAIYSVASRQSDRSISGRILDALPGITAERTELEFTMSKDFGERLARIDEHAALILAGIRRGEDAAFVTIGDPMTYSTCSYLLRALRRMEPELEYEIIPGVNSWSALAAATATALVEDREVLRIIPTAVPPESEKLAAMLQEHGTSVLLKCYRTREELVRLLSQGGYRVTYGANLGLDDEFVSGDPEEIAARPEEYLSMLLCRR</sequence>
<evidence type="ECO:0000313" key="12">
    <source>
        <dbReference type="Proteomes" id="UP000576225"/>
    </source>
</evidence>
<dbReference type="NCBIfam" id="TIGR01467">
    <property type="entry name" value="cobI_cbiL"/>
    <property type="match status" value="1"/>
</dbReference>
<keyword evidence="5 10" id="KW-0808">Transferase</keyword>
<comment type="pathway">
    <text evidence="1">Cofactor biosynthesis; adenosylcobalamin biosynthesis.</text>
</comment>
<dbReference type="PIRSF" id="PIRSF036427">
    <property type="entry name" value="Precrrn-2_mtase"/>
    <property type="match status" value="1"/>
</dbReference>
<dbReference type="SUPFAM" id="SSF53790">
    <property type="entry name" value="Tetrapyrrole methylase"/>
    <property type="match status" value="1"/>
</dbReference>
<evidence type="ECO:0000313" key="10">
    <source>
        <dbReference type="EMBL" id="PVY35129.1"/>
    </source>
</evidence>
<name>A0A2U1AFF9_9BACT</name>
<dbReference type="GeneID" id="78297054"/>
<dbReference type="InterPro" id="IPR003043">
    <property type="entry name" value="Uropor_MeTrfase_CS"/>
</dbReference>
<evidence type="ECO:0000313" key="9">
    <source>
        <dbReference type="EMBL" id="NMD86782.1"/>
    </source>
</evidence>
<gene>
    <name evidence="9" type="primary">cobI</name>
    <name evidence="10" type="ORF">C8D82_14423</name>
    <name evidence="9" type="ORF">HF882_09315</name>
</gene>
<dbReference type="Gene3D" id="3.30.950.10">
    <property type="entry name" value="Methyltransferase, Cobalt-precorrin-4 Transmethylase, Domain 2"/>
    <property type="match status" value="1"/>
</dbReference>
<dbReference type="GO" id="GO:0030788">
    <property type="term" value="F:precorrin-2 C20-methyltransferase activity"/>
    <property type="evidence" value="ECO:0007669"/>
    <property type="project" value="UniProtKB-EC"/>
</dbReference>
<evidence type="ECO:0000256" key="1">
    <source>
        <dbReference type="ARBA" id="ARBA00004953"/>
    </source>
</evidence>
<dbReference type="OrthoDB" id="9804789at2"/>
<dbReference type="InterPro" id="IPR014776">
    <property type="entry name" value="4pyrrole_Mease_sub2"/>
</dbReference>
<keyword evidence="3" id="KW-0169">Cobalamin biosynthesis</keyword>
<dbReference type="PROSITE" id="PS00839">
    <property type="entry name" value="SUMT_1"/>
    <property type="match status" value="1"/>
</dbReference>
<organism evidence="10 11">
    <name type="scientific">Victivallis vadensis</name>
    <dbReference type="NCBI Taxonomy" id="172901"/>
    <lineage>
        <taxon>Bacteria</taxon>
        <taxon>Pseudomonadati</taxon>
        <taxon>Lentisphaerota</taxon>
        <taxon>Lentisphaeria</taxon>
        <taxon>Victivallales</taxon>
        <taxon>Victivallaceae</taxon>
        <taxon>Victivallis</taxon>
    </lineage>
</organism>
<dbReference type="GO" id="GO:0032259">
    <property type="term" value="P:methylation"/>
    <property type="evidence" value="ECO:0007669"/>
    <property type="project" value="UniProtKB-KW"/>
</dbReference>
<dbReference type="GO" id="GO:0009236">
    <property type="term" value="P:cobalamin biosynthetic process"/>
    <property type="evidence" value="ECO:0007669"/>
    <property type="project" value="UniProtKB-UniRule"/>
</dbReference>
<dbReference type="InterPro" id="IPR014777">
    <property type="entry name" value="4pyrrole_Mease_sub1"/>
</dbReference>
<reference evidence="10 11" key="1">
    <citation type="submission" date="2018-04" db="EMBL/GenBank/DDBJ databases">
        <title>Genomic Encyclopedia of Type Strains, Phase IV (KMG-IV): sequencing the most valuable type-strain genomes for metagenomic binning, comparative biology and taxonomic classification.</title>
        <authorList>
            <person name="Goeker M."/>
        </authorList>
    </citation>
    <scope>NUCLEOTIDE SEQUENCE [LARGE SCALE GENOMIC DNA]</scope>
    <source>
        <strain evidence="10 11">DSM 14823</strain>
    </source>
</reference>
<accession>A0A2U1AFF9</accession>
<dbReference type="EC" id="2.1.1.130" evidence="9"/>
<protein>
    <submittedName>
        <fullName evidence="9">Precorrin-2 C(20)-methyltransferase</fullName>
        <ecNumber evidence="9">2.1.1.130</ecNumber>
    </submittedName>
    <submittedName>
        <fullName evidence="10">Precorrin-2/cobalt-factor-2 C20-methyltransferase</fullName>
    </submittedName>
</protein>
<dbReference type="RefSeq" id="WP_116885788.1">
    <property type="nucleotide sequence ID" value="NZ_CABMMC010000113.1"/>
</dbReference>
<dbReference type="Proteomes" id="UP000245959">
    <property type="component" value="Unassembled WGS sequence"/>
</dbReference>
<evidence type="ECO:0000256" key="5">
    <source>
        <dbReference type="ARBA" id="ARBA00022679"/>
    </source>
</evidence>
<evidence type="ECO:0000256" key="7">
    <source>
        <dbReference type="PIRNR" id="PIRNR036427"/>
    </source>
</evidence>
<evidence type="ECO:0000256" key="6">
    <source>
        <dbReference type="ARBA" id="ARBA00022691"/>
    </source>
</evidence>
<evidence type="ECO:0000256" key="4">
    <source>
        <dbReference type="ARBA" id="ARBA00022603"/>
    </source>
</evidence>
<proteinExistence type="inferred from homology"/>
<evidence type="ECO:0000256" key="3">
    <source>
        <dbReference type="ARBA" id="ARBA00022573"/>
    </source>
</evidence>
<evidence type="ECO:0000313" key="11">
    <source>
        <dbReference type="Proteomes" id="UP000245959"/>
    </source>
</evidence>
<evidence type="ECO:0000256" key="2">
    <source>
        <dbReference type="ARBA" id="ARBA00005879"/>
    </source>
</evidence>
<keyword evidence="6" id="KW-0949">S-adenosyl-L-methionine</keyword>
<dbReference type="InterPro" id="IPR000878">
    <property type="entry name" value="4pyrrol_Mease"/>
</dbReference>